<reference evidence="1" key="1">
    <citation type="submission" date="2023-02" db="EMBL/GenBank/DDBJ databases">
        <authorList>
            <person name="Palmer J.M."/>
        </authorList>
    </citation>
    <scope>NUCLEOTIDE SEQUENCE</scope>
    <source>
        <strain evidence="1">FW57</strain>
    </source>
</reference>
<name>A0AAD4F0P0_9PEZI</name>
<evidence type="ECO:0000313" key="2">
    <source>
        <dbReference type="Proteomes" id="UP001197093"/>
    </source>
</evidence>
<organism evidence="1 2">
    <name type="scientific">Staphylotrichum longicolle</name>
    <dbReference type="NCBI Taxonomy" id="669026"/>
    <lineage>
        <taxon>Eukaryota</taxon>
        <taxon>Fungi</taxon>
        <taxon>Dikarya</taxon>
        <taxon>Ascomycota</taxon>
        <taxon>Pezizomycotina</taxon>
        <taxon>Sordariomycetes</taxon>
        <taxon>Sordariomycetidae</taxon>
        <taxon>Sordariales</taxon>
        <taxon>Chaetomiaceae</taxon>
        <taxon>Staphylotrichum</taxon>
    </lineage>
</organism>
<protein>
    <submittedName>
        <fullName evidence="1">Uncharacterized protein</fullName>
    </submittedName>
</protein>
<keyword evidence="2" id="KW-1185">Reference proteome</keyword>
<proteinExistence type="predicted"/>
<dbReference type="EMBL" id="JAHCVI010000001">
    <property type="protein sequence ID" value="KAG7291161.1"/>
    <property type="molecule type" value="Genomic_DNA"/>
</dbReference>
<gene>
    <name evidence="1" type="ORF">NEMBOFW57_001173</name>
</gene>
<sequence>MAQPRTTLKRMLNHMTGFRLAPGKLLDSDADTLLVVSRMTQLHPSRDPYHFLTEEIAHDKLLEMMETCHTVRQLMLKSSRMENLLWEYVQMYTSWAQSVPLRIIRKLALELAQGAWNNRENPQRNSNGDPLPWCKLAIASLQFARDIQVYEKDAKIWKQDENCRVDLTELRAPAMRANGKPNIGRNGQPVTIPVFRVKNLGKGYGLRIGRTTAWEETEEQPDWMKALKRV</sequence>
<dbReference type="Proteomes" id="UP001197093">
    <property type="component" value="Unassembled WGS sequence"/>
</dbReference>
<evidence type="ECO:0000313" key="1">
    <source>
        <dbReference type="EMBL" id="KAG7291161.1"/>
    </source>
</evidence>
<comment type="caution">
    <text evidence="1">The sequence shown here is derived from an EMBL/GenBank/DDBJ whole genome shotgun (WGS) entry which is preliminary data.</text>
</comment>
<accession>A0AAD4F0P0</accession>
<dbReference type="AlphaFoldDB" id="A0AAD4F0P0"/>